<dbReference type="KEGG" id="tva:4753525"/>
<dbReference type="VEuPathDB" id="TrichDB:TVAGG3_0470420"/>
<proteinExistence type="predicted"/>
<dbReference type="RefSeq" id="XP_001308695.1">
    <property type="nucleotide sequence ID" value="XM_001308694.1"/>
</dbReference>
<sequence>MSIQRRSTVGMETMWFKPNANVIGAWRCNNKNDRDFVIDKLCKSFAGLHTHFDNGDFVFQKRDVPVFKIPDEIKSLEEM</sequence>
<protein>
    <submittedName>
        <fullName evidence="1">Uncharacterized protein</fullName>
    </submittedName>
</protein>
<evidence type="ECO:0000313" key="2">
    <source>
        <dbReference type="Proteomes" id="UP000001542"/>
    </source>
</evidence>
<name>A2FH40_TRIV3</name>
<keyword evidence="2" id="KW-1185">Reference proteome</keyword>
<gene>
    <name evidence="1" type="ORF">TVAG_036980</name>
</gene>
<dbReference type="InParanoid" id="A2FH40"/>
<dbReference type="EMBL" id="DS113789">
    <property type="protein sequence ID" value="EAX95765.1"/>
    <property type="molecule type" value="Genomic_DNA"/>
</dbReference>
<evidence type="ECO:0000313" key="1">
    <source>
        <dbReference type="EMBL" id="EAX95765.1"/>
    </source>
</evidence>
<reference evidence="1" key="2">
    <citation type="journal article" date="2007" name="Science">
        <title>Draft genome sequence of the sexually transmitted pathogen Trichomonas vaginalis.</title>
        <authorList>
            <person name="Carlton J.M."/>
            <person name="Hirt R.P."/>
            <person name="Silva J.C."/>
            <person name="Delcher A.L."/>
            <person name="Schatz M."/>
            <person name="Zhao Q."/>
            <person name="Wortman J.R."/>
            <person name="Bidwell S.L."/>
            <person name="Alsmark U.C.M."/>
            <person name="Besteiro S."/>
            <person name="Sicheritz-Ponten T."/>
            <person name="Noel C.J."/>
            <person name="Dacks J.B."/>
            <person name="Foster P.G."/>
            <person name="Simillion C."/>
            <person name="Van de Peer Y."/>
            <person name="Miranda-Saavedra D."/>
            <person name="Barton G.J."/>
            <person name="Westrop G.D."/>
            <person name="Mueller S."/>
            <person name="Dessi D."/>
            <person name="Fiori P.L."/>
            <person name="Ren Q."/>
            <person name="Paulsen I."/>
            <person name="Zhang H."/>
            <person name="Bastida-Corcuera F.D."/>
            <person name="Simoes-Barbosa A."/>
            <person name="Brown M.T."/>
            <person name="Hayes R.D."/>
            <person name="Mukherjee M."/>
            <person name="Okumura C.Y."/>
            <person name="Schneider R."/>
            <person name="Smith A.J."/>
            <person name="Vanacova S."/>
            <person name="Villalvazo M."/>
            <person name="Haas B.J."/>
            <person name="Pertea M."/>
            <person name="Feldblyum T.V."/>
            <person name="Utterback T.R."/>
            <person name="Shu C.L."/>
            <person name="Osoegawa K."/>
            <person name="de Jong P.J."/>
            <person name="Hrdy I."/>
            <person name="Horvathova L."/>
            <person name="Zubacova Z."/>
            <person name="Dolezal P."/>
            <person name="Malik S.B."/>
            <person name="Logsdon J.M. Jr."/>
            <person name="Henze K."/>
            <person name="Gupta A."/>
            <person name="Wang C.C."/>
            <person name="Dunne R.L."/>
            <person name="Upcroft J.A."/>
            <person name="Upcroft P."/>
            <person name="White O."/>
            <person name="Salzberg S.L."/>
            <person name="Tang P."/>
            <person name="Chiu C.-H."/>
            <person name="Lee Y.-S."/>
            <person name="Embley T.M."/>
            <person name="Coombs G.H."/>
            <person name="Mottram J.C."/>
            <person name="Tachezy J."/>
            <person name="Fraser-Liggett C.M."/>
            <person name="Johnson P.J."/>
        </authorList>
    </citation>
    <scope>NUCLEOTIDE SEQUENCE [LARGE SCALE GENOMIC DNA]</scope>
    <source>
        <strain evidence="1">G3</strain>
    </source>
</reference>
<accession>A2FH40</accession>
<dbReference type="VEuPathDB" id="TrichDB:TVAG_036980"/>
<dbReference type="AlphaFoldDB" id="A2FH40"/>
<reference evidence="1" key="1">
    <citation type="submission" date="2006-10" db="EMBL/GenBank/DDBJ databases">
        <authorList>
            <person name="Amadeo P."/>
            <person name="Zhao Q."/>
            <person name="Wortman J."/>
            <person name="Fraser-Liggett C."/>
            <person name="Carlton J."/>
        </authorList>
    </citation>
    <scope>NUCLEOTIDE SEQUENCE</scope>
    <source>
        <strain evidence="1">G3</strain>
    </source>
</reference>
<dbReference type="Proteomes" id="UP000001542">
    <property type="component" value="Unassembled WGS sequence"/>
</dbReference>
<organism evidence="1 2">
    <name type="scientific">Trichomonas vaginalis (strain ATCC PRA-98 / G3)</name>
    <dbReference type="NCBI Taxonomy" id="412133"/>
    <lineage>
        <taxon>Eukaryota</taxon>
        <taxon>Metamonada</taxon>
        <taxon>Parabasalia</taxon>
        <taxon>Trichomonadida</taxon>
        <taxon>Trichomonadidae</taxon>
        <taxon>Trichomonas</taxon>
    </lineage>
</organism>